<feature type="chain" id="PRO_5046065700" evidence="2">
    <location>
        <begin position="21"/>
        <end position="156"/>
    </location>
</feature>
<name>A0ABP7U8S5_9FLAO</name>
<feature type="signal peptide" evidence="2">
    <location>
        <begin position="1"/>
        <end position="20"/>
    </location>
</feature>
<protein>
    <submittedName>
        <fullName evidence="3">Uncharacterized protein</fullName>
    </submittedName>
</protein>
<proteinExistence type="predicted"/>
<reference evidence="4" key="1">
    <citation type="journal article" date="2019" name="Int. J. Syst. Evol. Microbiol.">
        <title>The Global Catalogue of Microorganisms (GCM) 10K type strain sequencing project: providing services to taxonomists for standard genome sequencing and annotation.</title>
        <authorList>
            <consortium name="The Broad Institute Genomics Platform"/>
            <consortium name="The Broad Institute Genome Sequencing Center for Infectious Disease"/>
            <person name="Wu L."/>
            <person name="Ma J."/>
        </authorList>
    </citation>
    <scope>NUCLEOTIDE SEQUENCE [LARGE SCALE GENOMIC DNA]</scope>
    <source>
        <strain evidence="4">JCM 17064</strain>
    </source>
</reference>
<organism evidence="3 4">
    <name type="scientific">Flavobacterium cheonhonense</name>
    <dbReference type="NCBI Taxonomy" id="706185"/>
    <lineage>
        <taxon>Bacteria</taxon>
        <taxon>Pseudomonadati</taxon>
        <taxon>Bacteroidota</taxon>
        <taxon>Flavobacteriia</taxon>
        <taxon>Flavobacteriales</taxon>
        <taxon>Flavobacteriaceae</taxon>
        <taxon>Flavobacterium</taxon>
    </lineage>
</organism>
<comment type="caution">
    <text evidence="3">The sequence shown here is derived from an EMBL/GenBank/DDBJ whole genome shotgun (WGS) entry which is preliminary data.</text>
</comment>
<evidence type="ECO:0000313" key="3">
    <source>
        <dbReference type="EMBL" id="GAA4037896.1"/>
    </source>
</evidence>
<feature type="region of interest" description="Disordered" evidence="1">
    <location>
        <begin position="128"/>
        <end position="156"/>
    </location>
</feature>
<accession>A0ABP7U8S5</accession>
<evidence type="ECO:0000256" key="2">
    <source>
        <dbReference type="SAM" id="SignalP"/>
    </source>
</evidence>
<dbReference type="Proteomes" id="UP001500968">
    <property type="component" value="Unassembled WGS sequence"/>
</dbReference>
<evidence type="ECO:0000313" key="4">
    <source>
        <dbReference type="Proteomes" id="UP001500968"/>
    </source>
</evidence>
<feature type="compositionally biased region" description="Basic and acidic residues" evidence="1">
    <location>
        <begin position="128"/>
        <end position="139"/>
    </location>
</feature>
<keyword evidence="2" id="KW-0732">Signal</keyword>
<feature type="region of interest" description="Disordered" evidence="1">
    <location>
        <begin position="31"/>
        <end position="51"/>
    </location>
</feature>
<gene>
    <name evidence="3" type="ORF">GCM10022386_24700</name>
</gene>
<keyword evidence="4" id="KW-1185">Reference proteome</keyword>
<sequence>MKYLKTLIILFLLASANTFGQYYNGLDRRIGATPTNQQGPKQPTPKEIEDSRNQQIEKQMLRLKEDLKLDDLQYIAIKNEILKSYKEVDILLKKEFSDEDKNNQMKAIQENTEKTVLSYLNADQKEKYMALKTEKPKKKDDKKKKKETEKATESNN</sequence>
<evidence type="ECO:0000256" key="1">
    <source>
        <dbReference type="SAM" id="MobiDB-lite"/>
    </source>
</evidence>
<feature type="compositionally biased region" description="Basic and acidic residues" evidence="1">
    <location>
        <begin position="146"/>
        <end position="156"/>
    </location>
</feature>
<dbReference type="EMBL" id="BAABCR010000015">
    <property type="protein sequence ID" value="GAA4037896.1"/>
    <property type="molecule type" value="Genomic_DNA"/>
</dbReference>
<dbReference type="RefSeq" id="WP_324690398.1">
    <property type="nucleotide sequence ID" value="NZ_BAABCR010000015.1"/>
</dbReference>